<dbReference type="PANTHER" id="PTHR35006">
    <property type="entry name" value="GLYOXALASE FAMILY PROTEIN (AFU_ORTHOLOGUE AFUA_5G14830)"/>
    <property type="match status" value="1"/>
</dbReference>
<protein>
    <submittedName>
        <fullName evidence="2">Glyoxalase</fullName>
    </submittedName>
</protein>
<name>A0A916UFL9_9BURK</name>
<comment type="caution">
    <text evidence="2">The sequence shown here is derived from an EMBL/GenBank/DDBJ whole genome shotgun (WGS) entry which is preliminary data.</text>
</comment>
<dbReference type="Gene3D" id="3.10.180.10">
    <property type="entry name" value="2,3-Dihydroxybiphenyl 1,2-Dioxygenase, domain 1"/>
    <property type="match status" value="1"/>
</dbReference>
<sequence>MIGYVTFGTNDFDRAAKFYDELLAVIGAKRYMESDKFIAWAVSPTQPSLGIIKPYNGKDACLGNGTMVALVMDSKEKVDAVYKKAIELGAKDEGPAGPRGGGFYAGYFRDLDGNKLNAFYFGKE</sequence>
<dbReference type="SUPFAM" id="SSF54593">
    <property type="entry name" value="Glyoxalase/Bleomycin resistance protein/Dihydroxybiphenyl dioxygenase"/>
    <property type="match status" value="1"/>
</dbReference>
<dbReference type="PROSITE" id="PS51819">
    <property type="entry name" value="VOC"/>
    <property type="match status" value="1"/>
</dbReference>
<gene>
    <name evidence="2" type="ORF">GCM10011396_17170</name>
</gene>
<proteinExistence type="predicted"/>
<reference evidence="2" key="2">
    <citation type="submission" date="2020-09" db="EMBL/GenBank/DDBJ databases">
        <authorList>
            <person name="Sun Q."/>
            <person name="Zhou Y."/>
        </authorList>
    </citation>
    <scope>NUCLEOTIDE SEQUENCE</scope>
    <source>
        <strain evidence="2">CGMCC 1.10998</strain>
    </source>
</reference>
<dbReference type="PANTHER" id="PTHR35006:SF2">
    <property type="entry name" value="GLYOXALASE FAMILY PROTEIN (AFU_ORTHOLOGUE AFUA_5G14830)"/>
    <property type="match status" value="1"/>
</dbReference>
<reference evidence="2" key="1">
    <citation type="journal article" date="2014" name="Int. J. Syst. Evol. Microbiol.">
        <title>Complete genome sequence of Corynebacterium casei LMG S-19264T (=DSM 44701T), isolated from a smear-ripened cheese.</title>
        <authorList>
            <consortium name="US DOE Joint Genome Institute (JGI-PGF)"/>
            <person name="Walter F."/>
            <person name="Albersmeier A."/>
            <person name="Kalinowski J."/>
            <person name="Ruckert C."/>
        </authorList>
    </citation>
    <scope>NUCLEOTIDE SEQUENCE</scope>
    <source>
        <strain evidence="2">CGMCC 1.10998</strain>
    </source>
</reference>
<dbReference type="InterPro" id="IPR037523">
    <property type="entry name" value="VOC_core"/>
</dbReference>
<dbReference type="AlphaFoldDB" id="A0A916UFL9"/>
<accession>A0A916UFL9</accession>
<keyword evidence="3" id="KW-1185">Reference proteome</keyword>
<dbReference type="InterPro" id="IPR004360">
    <property type="entry name" value="Glyas_Fos-R_dOase_dom"/>
</dbReference>
<dbReference type="InterPro" id="IPR029068">
    <property type="entry name" value="Glyas_Bleomycin-R_OHBP_Dase"/>
</dbReference>
<evidence type="ECO:0000313" key="3">
    <source>
        <dbReference type="Proteomes" id="UP000637423"/>
    </source>
</evidence>
<dbReference type="Pfam" id="PF00903">
    <property type="entry name" value="Glyoxalase"/>
    <property type="match status" value="1"/>
</dbReference>
<dbReference type="Proteomes" id="UP000637423">
    <property type="component" value="Unassembled WGS sequence"/>
</dbReference>
<organism evidence="2 3">
    <name type="scientific">Undibacterium terreum</name>
    <dbReference type="NCBI Taxonomy" id="1224302"/>
    <lineage>
        <taxon>Bacteria</taxon>
        <taxon>Pseudomonadati</taxon>
        <taxon>Pseudomonadota</taxon>
        <taxon>Betaproteobacteria</taxon>
        <taxon>Burkholderiales</taxon>
        <taxon>Oxalobacteraceae</taxon>
        <taxon>Undibacterium</taxon>
    </lineage>
</organism>
<dbReference type="CDD" id="cd07262">
    <property type="entry name" value="VOC_like"/>
    <property type="match status" value="1"/>
</dbReference>
<evidence type="ECO:0000259" key="1">
    <source>
        <dbReference type="PROSITE" id="PS51819"/>
    </source>
</evidence>
<feature type="domain" description="VOC" evidence="1">
    <location>
        <begin position="1"/>
        <end position="121"/>
    </location>
</feature>
<dbReference type="EMBL" id="BMED01000001">
    <property type="protein sequence ID" value="GGC70620.1"/>
    <property type="molecule type" value="Genomic_DNA"/>
</dbReference>
<evidence type="ECO:0000313" key="2">
    <source>
        <dbReference type="EMBL" id="GGC70620.1"/>
    </source>
</evidence>
<dbReference type="RefSeq" id="WP_188565484.1">
    <property type="nucleotide sequence ID" value="NZ_BMED01000001.1"/>
</dbReference>